<evidence type="ECO:0000256" key="1">
    <source>
        <dbReference type="SAM" id="Phobius"/>
    </source>
</evidence>
<name>A0A7D6VHN2_9NOCA</name>
<dbReference type="AlphaFoldDB" id="A0A7D6VHN2"/>
<gene>
    <name evidence="2" type="ORF">H0264_13440</name>
</gene>
<organism evidence="2 3">
    <name type="scientific">Nocardia huaxiensis</name>
    <dbReference type="NCBI Taxonomy" id="2755382"/>
    <lineage>
        <taxon>Bacteria</taxon>
        <taxon>Bacillati</taxon>
        <taxon>Actinomycetota</taxon>
        <taxon>Actinomycetes</taxon>
        <taxon>Mycobacteriales</taxon>
        <taxon>Nocardiaceae</taxon>
        <taxon>Nocardia</taxon>
    </lineage>
</organism>
<dbReference type="KEGG" id="nhu:H0264_13440"/>
<evidence type="ECO:0000313" key="3">
    <source>
        <dbReference type="Proteomes" id="UP000515512"/>
    </source>
</evidence>
<protein>
    <submittedName>
        <fullName evidence="2">Uncharacterized protein</fullName>
    </submittedName>
</protein>
<proteinExistence type="predicted"/>
<keyword evidence="3" id="KW-1185">Reference proteome</keyword>
<evidence type="ECO:0000313" key="2">
    <source>
        <dbReference type="EMBL" id="QLY33097.1"/>
    </source>
</evidence>
<dbReference type="Proteomes" id="UP000515512">
    <property type="component" value="Chromosome"/>
</dbReference>
<sequence length="61" mass="6294">MTRAHEFSTFRVPQVPHGLLVLLTGLALIGGMVILMHLASSDAGIEPASHPGSATTAATSR</sequence>
<dbReference type="EMBL" id="CP059399">
    <property type="protein sequence ID" value="QLY33097.1"/>
    <property type="molecule type" value="Genomic_DNA"/>
</dbReference>
<feature type="transmembrane region" description="Helical" evidence="1">
    <location>
        <begin position="20"/>
        <end position="39"/>
    </location>
</feature>
<keyword evidence="1" id="KW-1133">Transmembrane helix</keyword>
<accession>A0A7D6VHN2</accession>
<keyword evidence="1" id="KW-0472">Membrane</keyword>
<reference evidence="2 3" key="1">
    <citation type="submission" date="2020-07" db="EMBL/GenBank/DDBJ databases">
        <authorList>
            <person name="Zhuang K."/>
            <person name="Ran Y."/>
        </authorList>
    </citation>
    <scope>NUCLEOTIDE SEQUENCE [LARGE SCALE GENOMIC DNA]</scope>
    <source>
        <strain evidence="2 3">WCH-YHL-001</strain>
    </source>
</reference>
<keyword evidence="1" id="KW-0812">Transmembrane</keyword>
<dbReference type="RefSeq" id="WP_181584261.1">
    <property type="nucleotide sequence ID" value="NZ_CP059399.1"/>
</dbReference>